<dbReference type="SUPFAM" id="SSF53474">
    <property type="entry name" value="alpha/beta-Hydrolases"/>
    <property type="match status" value="1"/>
</dbReference>
<keyword evidence="2 3" id="KW-0378">Hydrolase</keyword>
<dbReference type="Proteomes" id="UP001352223">
    <property type="component" value="Unassembled WGS sequence"/>
</dbReference>
<dbReference type="RefSeq" id="WP_324769831.1">
    <property type="nucleotide sequence ID" value="NZ_JAOZYB010000138.1"/>
</dbReference>
<feature type="non-terminal residue" evidence="5">
    <location>
        <position position="1"/>
    </location>
</feature>
<protein>
    <recommendedName>
        <fullName evidence="3">Carboxylic ester hydrolase</fullName>
        <ecNumber evidence="3">3.1.1.-</ecNumber>
    </recommendedName>
</protein>
<evidence type="ECO:0000256" key="1">
    <source>
        <dbReference type="ARBA" id="ARBA00005964"/>
    </source>
</evidence>
<keyword evidence="6" id="KW-1185">Reference proteome</keyword>
<comment type="caution">
    <text evidence="5">The sequence shown here is derived from an EMBL/GenBank/DDBJ whole genome shotgun (WGS) entry which is preliminary data.</text>
</comment>
<dbReference type="InterPro" id="IPR029058">
    <property type="entry name" value="AB_hydrolase_fold"/>
</dbReference>
<evidence type="ECO:0000313" key="5">
    <source>
        <dbReference type="EMBL" id="MEB3962329.1"/>
    </source>
</evidence>
<dbReference type="EMBL" id="JAOZYB010000138">
    <property type="protein sequence ID" value="MEB3962329.1"/>
    <property type="molecule type" value="Genomic_DNA"/>
</dbReference>
<accession>A0ABU6CCY8</accession>
<dbReference type="EC" id="3.1.1.-" evidence="3"/>
<evidence type="ECO:0000256" key="2">
    <source>
        <dbReference type="ARBA" id="ARBA00022801"/>
    </source>
</evidence>
<feature type="domain" description="Carboxylesterase type B" evidence="4">
    <location>
        <begin position="1"/>
        <end position="423"/>
    </location>
</feature>
<sequence>AFLGVPYAAAPFGERRFAAPAPAEPWTGVRDATACGPTAPKAPYAPPFDVLIPETTVPGEECLNLNIWTPEPGPGARLPVMVWLHGGSFSNGSANSSGYRGHTFARDGVVFVGVNYRLGVDGFLHLPGTPDNRGLLDQIAALAWVRDNIEAFGGDPDRVTVFGESAGAMAIGRLLADPRAQGLFRRAVLQSGACHHYVRPDTARRIGERMARQLGVPHTAEAFAAVPLPELIDAQAELRADFASRPDPAVWGDAALNGMVFEPVAERLALPGPDLGVDLLVGSNREENRLFMVPTGRFTAITDERARRGAAAYGMDLDRYAASRPGASPGELLEAIGTDWFYRIPAARLAESVPGSHVYEFAWRSPRFDGELGACHALELGFVFDLLDDPDYVPMTGEKAPRELARTVHAAWVAFARTGDPGWAAYDPAGERTTMVFDDGACRAEADPRAAERELWHDVR</sequence>
<dbReference type="InterPro" id="IPR019826">
    <property type="entry name" value="Carboxylesterase_B_AS"/>
</dbReference>
<dbReference type="Pfam" id="PF00135">
    <property type="entry name" value="COesterase"/>
    <property type="match status" value="1"/>
</dbReference>
<evidence type="ECO:0000313" key="6">
    <source>
        <dbReference type="Proteomes" id="UP001352223"/>
    </source>
</evidence>
<gene>
    <name evidence="5" type="ORF">OKJ48_19035</name>
</gene>
<evidence type="ECO:0000256" key="3">
    <source>
        <dbReference type="RuleBase" id="RU361235"/>
    </source>
</evidence>
<dbReference type="Gene3D" id="3.40.50.1820">
    <property type="entry name" value="alpha/beta hydrolase"/>
    <property type="match status" value="1"/>
</dbReference>
<dbReference type="InterPro" id="IPR002018">
    <property type="entry name" value="CarbesteraseB"/>
</dbReference>
<organism evidence="5 6">
    <name type="scientific">Streptomyces kunmingensis</name>
    <dbReference type="NCBI Taxonomy" id="68225"/>
    <lineage>
        <taxon>Bacteria</taxon>
        <taxon>Bacillati</taxon>
        <taxon>Actinomycetota</taxon>
        <taxon>Actinomycetes</taxon>
        <taxon>Kitasatosporales</taxon>
        <taxon>Streptomycetaceae</taxon>
        <taxon>Streptomyces</taxon>
    </lineage>
</organism>
<proteinExistence type="inferred from homology"/>
<reference evidence="5 6" key="1">
    <citation type="submission" date="2022-10" db="EMBL/GenBank/DDBJ databases">
        <authorList>
            <person name="Xie J."/>
            <person name="Shen N."/>
        </authorList>
    </citation>
    <scope>NUCLEOTIDE SEQUENCE [LARGE SCALE GENOMIC DNA]</scope>
    <source>
        <strain evidence="5 6">DSM 41681</strain>
    </source>
</reference>
<evidence type="ECO:0000259" key="4">
    <source>
        <dbReference type="Pfam" id="PF00135"/>
    </source>
</evidence>
<dbReference type="InterPro" id="IPR050309">
    <property type="entry name" value="Type-B_Carboxylest/Lipase"/>
</dbReference>
<name>A0ABU6CCY8_9ACTN</name>
<dbReference type="PROSITE" id="PS00122">
    <property type="entry name" value="CARBOXYLESTERASE_B_1"/>
    <property type="match status" value="1"/>
</dbReference>
<comment type="similarity">
    <text evidence="1 3">Belongs to the type-B carboxylesterase/lipase family.</text>
</comment>
<dbReference type="PANTHER" id="PTHR11559">
    <property type="entry name" value="CARBOXYLESTERASE"/>
    <property type="match status" value="1"/>
</dbReference>